<name>A0A1V4JUT0_PATFA</name>
<organism evidence="1 2">
    <name type="scientific">Patagioenas fasciata monilis</name>
    <dbReference type="NCBI Taxonomy" id="372326"/>
    <lineage>
        <taxon>Eukaryota</taxon>
        <taxon>Metazoa</taxon>
        <taxon>Chordata</taxon>
        <taxon>Craniata</taxon>
        <taxon>Vertebrata</taxon>
        <taxon>Euteleostomi</taxon>
        <taxon>Archelosauria</taxon>
        <taxon>Archosauria</taxon>
        <taxon>Dinosauria</taxon>
        <taxon>Saurischia</taxon>
        <taxon>Theropoda</taxon>
        <taxon>Coelurosauria</taxon>
        <taxon>Aves</taxon>
        <taxon>Neognathae</taxon>
        <taxon>Neoaves</taxon>
        <taxon>Columbimorphae</taxon>
        <taxon>Columbiformes</taxon>
        <taxon>Columbidae</taxon>
        <taxon>Patagioenas</taxon>
    </lineage>
</organism>
<dbReference type="AlphaFoldDB" id="A0A1V4JUT0"/>
<keyword evidence="2" id="KW-1185">Reference proteome</keyword>
<evidence type="ECO:0000313" key="2">
    <source>
        <dbReference type="Proteomes" id="UP000190648"/>
    </source>
</evidence>
<dbReference type="Proteomes" id="UP000190648">
    <property type="component" value="Unassembled WGS sequence"/>
</dbReference>
<comment type="caution">
    <text evidence="1">The sequence shown here is derived from an EMBL/GenBank/DDBJ whole genome shotgun (WGS) entry which is preliminary data.</text>
</comment>
<protein>
    <submittedName>
        <fullName evidence="1">Uncharacterized protein</fullName>
    </submittedName>
</protein>
<sequence>MYTIALKSAQAIGILGQEETLVDVTTLRTAALEPRNTQSVVTPNIQLVGNPNAFDRSTSACSDRKGDLIS</sequence>
<reference evidence="1 2" key="1">
    <citation type="submission" date="2016-02" db="EMBL/GenBank/DDBJ databases">
        <title>Band-tailed pigeon sequencing and assembly.</title>
        <authorList>
            <person name="Soares A.E."/>
            <person name="Novak B.J."/>
            <person name="Rice E.S."/>
            <person name="O'Connell B."/>
            <person name="Chang D."/>
            <person name="Weber S."/>
            <person name="Shapiro B."/>
        </authorList>
    </citation>
    <scope>NUCLEOTIDE SEQUENCE [LARGE SCALE GENOMIC DNA]</scope>
    <source>
        <strain evidence="1">BTP2013</strain>
        <tissue evidence="1">Blood</tissue>
    </source>
</reference>
<accession>A0A1V4JUT0</accession>
<proteinExistence type="predicted"/>
<gene>
    <name evidence="1" type="ORF">AV530_012054</name>
</gene>
<dbReference type="EMBL" id="LSYS01006159">
    <property type="protein sequence ID" value="OPJ75920.1"/>
    <property type="molecule type" value="Genomic_DNA"/>
</dbReference>
<evidence type="ECO:0000313" key="1">
    <source>
        <dbReference type="EMBL" id="OPJ75920.1"/>
    </source>
</evidence>